<gene>
    <name evidence="1" type="ORF">ACO22_01667</name>
</gene>
<comment type="caution">
    <text evidence="1">The sequence shown here is derived from an EMBL/GenBank/DDBJ whole genome shotgun (WGS) entry which is preliminary data.</text>
</comment>
<reference evidence="1 2" key="1">
    <citation type="submission" date="2016-06" db="EMBL/GenBank/DDBJ databases">
        <authorList>
            <person name="Kjaerup R.B."/>
            <person name="Dalgaard T.S."/>
            <person name="Juul-Madsen H.R."/>
        </authorList>
    </citation>
    <scope>NUCLEOTIDE SEQUENCE [LARGE SCALE GENOMIC DNA]</scope>
    <source>
        <strain evidence="1 2">Pb300</strain>
    </source>
</reference>
<evidence type="ECO:0000313" key="1">
    <source>
        <dbReference type="EMBL" id="ODH40214.1"/>
    </source>
</evidence>
<accession>A0A1D2JKX2</accession>
<evidence type="ECO:0000313" key="2">
    <source>
        <dbReference type="Proteomes" id="UP000242814"/>
    </source>
</evidence>
<name>A0A1D2JKX2_PARBR</name>
<proteinExistence type="predicted"/>
<protein>
    <submittedName>
        <fullName evidence="1">Uncharacterized protein</fullName>
    </submittedName>
</protein>
<sequence length="118" mass="14025">MTCPPVNAWCNEHLRHCLRLQQWIEKRIIHIQIPGQIRPHKSLRNKHRKNSRVVFERLDVQHRRQPAATCRRYRRHDGDFLVPVERVGCAVVEGIEVDQAIEGEDEPDGNKIFEDFER</sequence>
<organism evidence="1 2">
    <name type="scientific">Paracoccidioides brasiliensis</name>
    <dbReference type="NCBI Taxonomy" id="121759"/>
    <lineage>
        <taxon>Eukaryota</taxon>
        <taxon>Fungi</taxon>
        <taxon>Dikarya</taxon>
        <taxon>Ascomycota</taxon>
        <taxon>Pezizomycotina</taxon>
        <taxon>Eurotiomycetes</taxon>
        <taxon>Eurotiomycetidae</taxon>
        <taxon>Onygenales</taxon>
        <taxon>Ajellomycetaceae</taxon>
        <taxon>Paracoccidioides</taxon>
    </lineage>
</organism>
<dbReference type="Proteomes" id="UP000242814">
    <property type="component" value="Unassembled WGS sequence"/>
</dbReference>
<dbReference type="AlphaFoldDB" id="A0A1D2JKX2"/>
<dbReference type="EMBL" id="LZYO01000043">
    <property type="protein sequence ID" value="ODH40214.1"/>
    <property type="molecule type" value="Genomic_DNA"/>
</dbReference>